<comment type="caution">
    <text evidence="2">The sequence shown here is derived from an EMBL/GenBank/DDBJ whole genome shotgun (WGS) entry which is preliminary data.</text>
</comment>
<keyword evidence="3" id="KW-1185">Reference proteome</keyword>
<accession>A0A7W8QL49</accession>
<feature type="compositionally biased region" description="Low complexity" evidence="1">
    <location>
        <begin position="186"/>
        <end position="195"/>
    </location>
</feature>
<feature type="region of interest" description="Disordered" evidence="1">
    <location>
        <begin position="169"/>
        <end position="229"/>
    </location>
</feature>
<protein>
    <submittedName>
        <fullName evidence="2">Uncharacterized protein</fullName>
    </submittedName>
</protein>
<feature type="compositionally biased region" description="Basic and acidic residues" evidence="1">
    <location>
        <begin position="214"/>
        <end position="229"/>
    </location>
</feature>
<name>A0A7W8QL49_9ACTN</name>
<evidence type="ECO:0000313" key="2">
    <source>
        <dbReference type="EMBL" id="MBB5432259.1"/>
    </source>
</evidence>
<sequence>MAELRITSTDGLDLRRLAWALAESQGWPRDRIGIWENRRDREVVLTVDDELLAPPAEPDPLTRPLHTPSDVHRACELIRRRDASLRGVEFTALRAEAARFFSAGWSTADLLHALSHRPDGVPWPLGEGYQGVEWLAHRLRAWKTPTGDIRPSVSQESVQLRVVSRAGLPEDIGLPPEEEEKRPGRRAAAPEAVRAAADDARRLLRSTTRTTSDGIEHRDRTAARMNRRD</sequence>
<dbReference type="AlphaFoldDB" id="A0A7W8QL49"/>
<organism evidence="2 3">
    <name type="scientific">Nocardiopsis composta</name>
    <dbReference type="NCBI Taxonomy" id="157465"/>
    <lineage>
        <taxon>Bacteria</taxon>
        <taxon>Bacillati</taxon>
        <taxon>Actinomycetota</taxon>
        <taxon>Actinomycetes</taxon>
        <taxon>Streptosporangiales</taxon>
        <taxon>Nocardiopsidaceae</taxon>
        <taxon>Nocardiopsis</taxon>
    </lineage>
</organism>
<dbReference type="RefSeq" id="WP_184391849.1">
    <property type="nucleotide sequence ID" value="NZ_BAAAJD010000069.1"/>
</dbReference>
<evidence type="ECO:0000256" key="1">
    <source>
        <dbReference type="SAM" id="MobiDB-lite"/>
    </source>
</evidence>
<reference evidence="2 3" key="1">
    <citation type="submission" date="2020-08" db="EMBL/GenBank/DDBJ databases">
        <title>Sequencing the genomes of 1000 actinobacteria strains.</title>
        <authorList>
            <person name="Klenk H.-P."/>
        </authorList>
    </citation>
    <scope>NUCLEOTIDE SEQUENCE [LARGE SCALE GENOMIC DNA]</scope>
    <source>
        <strain evidence="2 3">DSM 44551</strain>
    </source>
</reference>
<evidence type="ECO:0000313" key="3">
    <source>
        <dbReference type="Proteomes" id="UP000572635"/>
    </source>
</evidence>
<proteinExistence type="predicted"/>
<dbReference type="EMBL" id="JACHDB010000001">
    <property type="protein sequence ID" value="MBB5432259.1"/>
    <property type="molecule type" value="Genomic_DNA"/>
</dbReference>
<dbReference type="Proteomes" id="UP000572635">
    <property type="component" value="Unassembled WGS sequence"/>
</dbReference>
<gene>
    <name evidence="2" type="ORF">HDA36_002343</name>
</gene>